<comment type="caution">
    <text evidence="4">The sequence shown here is derived from an EMBL/GenBank/DDBJ whole genome shotgun (WGS) entry which is preliminary data.</text>
</comment>
<dbReference type="InterPro" id="IPR000082">
    <property type="entry name" value="SEA_dom"/>
</dbReference>
<evidence type="ECO:0000256" key="1">
    <source>
        <dbReference type="SAM" id="MobiDB-lite"/>
    </source>
</evidence>
<evidence type="ECO:0000256" key="2">
    <source>
        <dbReference type="SAM" id="Phobius"/>
    </source>
</evidence>
<protein>
    <recommendedName>
        <fullName evidence="3">SEA domain-containing protein</fullName>
    </recommendedName>
</protein>
<feature type="domain" description="SEA" evidence="3">
    <location>
        <begin position="137"/>
        <end position="202"/>
    </location>
</feature>
<name>A0AA88SR21_CHASR</name>
<dbReference type="Gene3D" id="3.30.70.960">
    <property type="entry name" value="SEA domain"/>
    <property type="match status" value="1"/>
</dbReference>
<keyword evidence="2" id="KW-0812">Transmembrane</keyword>
<dbReference type="AlphaFoldDB" id="A0AA88SR21"/>
<feature type="compositionally biased region" description="Basic and acidic residues" evidence="1">
    <location>
        <begin position="1"/>
        <end position="10"/>
    </location>
</feature>
<evidence type="ECO:0000313" key="4">
    <source>
        <dbReference type="EMBL" id="KAK2846699.1"/>
    </source>
</evidence>
<dbReference type="InterPro" id="IPR036364">
    <property type="entry name" value="SEA_dom_sf"/>
</dbReference>
<reference evidence="4" key="1">
    <citation type="submission" date="2023-07" db="EMBL/GenBank/DDBJ databases">
        <title>Chromosome-level Genome Assembly of Striped Snakehead (Channa striata).</title>
        <authorList>
            <person name="Liu H."/>
        </authorList>
    </citation>
    <scope>NUCLEOTIDE SEQUENCE</scope>
    <source>
        <strain evidence="4">Gz</strain>
        <tissue evidence="4">Muscle</tissue>
    </source>
</reference>
<feature type="transmembrane region" description="Helical" evidence="2">
    <location>
        <begin position="91"/>
        <end position="114"/>
    </location>
</feature>
<keyword evidence="2" id="KW-0472">Membrane</keyword>
<sequence>MSPADMELKDVTTNGNDGDAYVKVGEEDLDGPASRTQAANETDGLLRGEISDKNGDGKNSGPAPESRGNPANTCSVSRIMRQMNEVIYKKVRLWMVVVFVLLLIAAVIIISMLVCSAIHEDVDEKFDPALFTAPRCFNGSFQLPNMVFTEELSSNQSQELEVKLADLFKSSPALGRYFSRAEINSFRNDPVVADYQLTFFMPEDERDQLSAFTLSREMVYNVFRQFLYDQDSDPSELTYINPLSLQMF</sequence>
<proteinExistence type="predicted"/>
<gene>
    <name evidence="4" type="ORF">Q5P01_009698</name>
</gene>
<dbReference type="PANTHER" id="PTHR14636:SF1">
    <property type="entry name" value="TPA-INDUCED TRANSMEMBRANE PROTEIN"/>
    <property type="match status" value="1"/>
</dbReference>
<dbReference type="EMBL" id="JAUPFM010000007">
    <property type="protein sequence ID" value="KAK2846699.1"/>
    <property type="molecule type" value="Genomic_DNA"/>
</dbReference>
<keyword evidence="5" id="KW-1185">Reference proteome</keyword>
<organism evidence="4 5">
    <name type="scientific">Channa striata</name>
    <name type="common">Snakehead murrel</name>
    <name type="synonym">Ophicephalus striatus</name>
    <dbReference type="NCBI Taxonomy" id="64152"/>
    <lineage>
        <taxon>Eukaryota</taxon>
        <taxon>Metazoa</taxon>
        <taxon>Chordata</taxon>
        <taxon>Craniata</taxon>
        <taxon>Vertebrata</taxon>
        <taxon>Euteleostomi</taxon>
        <taxon>Actinopterygii</taxon>
        <taxon>Neopterygii</taxon>
        <taxon>Teleostei</taxon>
        <taxon>Neoteleostei</taxon>
        <taxon>Acanthomorphata</taxon>
        <taxon>Anabantaria</taxon>
        <taxon>Anabantiformes</taxon>
        <taxon>Channoidei</taxon>
        <taxon>Channidae</taxon>
        <taxon>Channa</taxon>
    </lineage>
</organism>
<dbReference type="Pfam" id="PF01390">
    <property type="entry name" value="SEA"/>
    <property type="match status" value="1"/>
</dbReference>
<feature type="region of interest" description="Disordered" evidence="1">
    <location>
        <begin position="1"/>
        <end position="73"/>
    </location>
</feature>
<dbReference type="Proteomes" id="UP001187415">
    <property type="component" value="Unassembled WGS sequence"/>
</dbReference>
<feature type="compositionally biased region" description="Basic and acidic residues" evidence="1">
    <location>
        <begin position="44"/>
        <end position="56"/>
    </location>
</feature>
<keyword evidence="2" id="KW-1133">Transmembrane helix</keyword>
<evidence type="ECO:0000259" key="3">
    <source>
        <dbReference type="Pfam" id="PF01390"/>
    </source>
</evidence>
<dbReference type="PANTHER" id="PTHR14636">
    <property type="entry name" value="TPA-INDUCED TRANSMEMBRANE PROTEIN"/>
    <property type="match status" value="1"/>
</dbReference>
<accession>A0AA88SR21</accession>
<dbReference type="SUPFAM" id="SSF82671">
    <property type="entry name" value="SEA domain"/>
    <property type="match status" value="1"/>
</dbReference>
<dbReference type="InterPro" id="IPR033223">
    <property type="entry name" value="TTMP"/>
</dbReference>
<evidence type="ECO:0000313" key="5">
    <source>
        <dbReference type="Proteomes" id="UP001187415"/>
    </source>
</evidence>